<feature type="compositionally biased region" description="Basic and acidic residues" evidence="1">
    <location>
        <begin position="32"/>
        <end position="44"/>
    </location>
</feature>
<dbReference type="AlphaFoldDB" id="A0A059AR79"/>
<dbReference type="OrthoDB" id="737456at2759"/>
<dbReference type="InParanoid" id="A0A059AR79"/>
<feature type="region of interest" description="Disordered" evidence="1">
    <location>
        <begin position="1"/>
        <end position="20"/>
    </location>
</feature>
<evidence type="ECO:0000313" key="2">
    <source>
        <dbReference type="EMBL" id="KCW56437.1"/>
    </source>
</evidence>
<organism evidence="2">
    <name type="scientific">Eucalyptus grandis</name>
    <name type="common">Flooded gum</name>
    <dbReference type="NCBI Taxonomy" id="71139"/>
    <lineage>
        <taxon>Eukaryota</taxon>
        <taxon>Viridiplantae</taxon>
        <taxon>Streptophyta</taxon>
        <taxon>Embryophyta</taxon>
        <taxon>Tracheophyta</taxon>
        <taxon>Spermatophyta</taxon>
        <taxon>Magnoliopsida</taxon>
        <taxon>eudicotyledons</taxon>
        <taxon>Gunneridae</taxon>
        <taxon>Pentapetalae</taxon>
        <taxon>rosids</taxon>
        <taxon>malvids</taxon>
        <taxon>Myrtales</taxon>
        <taxon>Myrtaceae</taxon>
        <taxon>Myrtoideae</taxon>
        <taxon>Eucalypteae</taxon>
        <taxon>Eucalyptus</taxon>
    </lineage>
</organism>
<proteinExistence type="predicted"/>
<dbReference type="KEGG" id="egr:104419534"/>
<reference evidence="2" key="1">
    <citation type="submission" date="2013-07" db="EMBL/GenBank/DDBJ databases">
        <title>The genome of Eucalyptus grandis.</title>
        <authorList>
            <person name="Schmutz J."/>
            <person name="Hayes R."/>
            <person name="Myburg A."/>
            <person name="Tuskan G."/>
            <person name="Grattapaglia D."/>
            <person name="Rokhsar D.S."/>
        </authorList>
    </citation>
    <scope>NUCLEOTIDE SEQUENCE</scope>
    <source>
        <tissue evidence="2">Leaf extractions</tissue>
    </source>
</reference>
<feature type="region of interest" description="Disordered" evidence="1">
    <location>
        <begin position="84"/>
        <end position="108"/>
    </location>
</feature>
<dbReference type="EMBL" id="KK198761">
    <property type="protein sequence ID" value="KCW56437.1"/>
    <property type="molecule type" value="Genomic_DNA"/>
</dbReference>
<feature type="compositionally biased region" description="Basic and acidic residues" evidence="1">
    <location>
        <begin position="8"/>
        <end position="18"/>
    </location>
</feature>
<sequence length="167" mass="18867">MRKSHIARGSEARKHGEDFEFDPALDFSEILDEARRHKSEEESPRAPSPGADIDRREVKKSKKSWKNSLVSWWVKAHKKFEKKSNSTLKPVSGSRSSNPIRNHVSGPIYMKNSGPEKPGERPCCSFSGPLTGLSRSSWEMGYDIPYAALDHSEPHRAKPFGPVYFVT</sequence>
<feature type="compositionally biased region" description="Polar residues" evidence="1">
    <location>
        <begin position="85"/>
        <end position="100"/>
    </location>
</feature>
<name>A0A059AR79_EUCGR</name>
<feature type="region of interest" description="Disordered" evidence="1">
    <location>
        <begin position="31"/>
        <end position="65"/>
    </location>
</feature>
<dbReference type="PANTHER" id="PTHR35488:SF4">
    <property type="entry name" value="DUF4005 DOMAIN-CONTAINING PROTEIN"/>
    <property type="match status" value="1"/>
</dbReference>
<accession>A0A059AR79</accession>
<protein>
    <submittedName>
        <fullName evidence="2">Uncharacterized protein</fullName>
    </submittedName>
</protein>
<dbReference type="Gramene" id="KCW56437">
    <property type="protein sequence ID" value="KCW56437"/>
    <property type="gene ID" value="EUGRSUZ_I02164"/>
</dbReference>
<dbReference type="OMA" id="NYEASEH"/>
<gene>
    <name evidence="2" type="ORF">EUGRSUZ_I02164</name>
</gene>
<evidence type="ECO:0000256" key="1">
    <source>
        <dbReference type="SAM" id="MobiDB-lite"/>
    </source>
</evidence>
<dbReference type="PANTHER" id="PTHR35488">
    <property type="entry name" value="OS05G0358900 PROTEIN-RELATED"/>
    <property type="match status" value="1"/>
</dbReference>